<name>A0ABT6F4U2_9BACT</name>
<evidence type="ECO:0000313" key="2">
    <source>
        <dbReference type="Proteomes" id="UP001216907"/>
    </source>
</evidence>
<accession>A0ABT6F4U2</accession>
<proteinExistence type="predicted"/>
<dbReference type="Proteomes" id="UP001216907">
    <property type="component" value="Unassembled WGS sequence"/>
</dbReference>
<reference evidence="1 2" key="1">
    <citation type="submission" date="2023-03" db="EMBL/GenBank/DDBJ databases">
        <title>Paludisphaera mucosa sp. nov. a novel planctomycete from northern fen.</title>
        <authorList>
            <person name="Ivanova A."/>
        </authorList>
    </citation>
    <scope>NUCLEOTIDE SEQUENCE [LARGE SCALE GENOMIC DNA]</scope>
    <source>
        <strain evidence="1 2">Pla2</strain>
    </source>
</reference>
<dbReference type="RefSeq" id="WP_277858966.1">
    <property type="nucleotide sequence ID" value="NZ_JARRAG010000001.1"/>
</dbReference>
<keyword evidence="2" id="KW-1185">Reference proteome</keyword>
<gene>
    <name evidence="1" type="ORF">PZE19_02280</name>
</gene>
<organism evidence="1 2">
    <name type="scientific">Paludisphaera mucosa</name>
    <dbReference type="NCBI Taxonomy" id="3030827"/>
    <lineage>
        <taxon>Bacteria</taxon>
        <taxon>Pseudomonadati</taxon>
        <taxon>Planctomycetota</taxon>
        <taxon>Planctomycetia</taxon>
        <taxon>Isosphaerales</taxon>
        <taxon>Isosphaeraceae</taxon>
        <taxon>Paludisphaera</taxon>
    </lineage>
</organism>
<comment type="caution">
    <text evidence="1">The sequence shown here is derived from an EMBL/GenBank/DDBJ whole genome shotgun (WGS) entry which is preliminary data.</text>
</comment>
<evidence type="ECO:0000313" key="1">
    <source>
        <dbReference type="EMBL" id="MDG3002602.1"/>
    </source>
</evidence>
<dbReference type="EMBL" id="JARRAG010000001">
    <property type="protein sequence ID" value="MDG3002602.1"/>
    <property type="molecule type" value="Genomic_DNA"/>
</dbReference>
<protein>
    <submittedName>
        <fullName evidence="1">Uncharacterized protein</fullName>
    </submittedName>
</protein>
<sequence length="70" mass="7533">MTTDRATKTPAAIYPTGKADVRTERAAEIHLWDADERVEAADWGLVDDSLEAACRALGAEPPETTADDFG</sequence>